<dbReference type="GO" id="GO:0003973">
    <property type="term" value="F:(S)-2-hydroxy-acid oxidase activity"/>
    <property type="evidence" value="ECO:0007669"/>
    <property type="project" value="UniProtKB-EC"/>
</dbReference>
<dbReference type="PROSITE" id="PS51349">
    <property type="entry name" value="FMN_HYDROXY_ACID_DH_2"/>
    <property type="match status" value="1"/>
</dbReference>
<evidence type="ECO:0000256" key="6">
    <source>
        <dbReference type="ARBA" id="ARBA00029327"/>
    </source>
</evidence>
<feature type="compositionally biased region" description="Basic and acidic residues" evidence="7">
    <location>
        <begin position="448"/>
        <end position="466"/>
    </location>
</feature>
<dbReference type="CDD" id="cd02809">
    <property type="entry name" value="alpha_hydroxyacid_oxid_FMN"/>
    <property type="match status" value="1"/>
</dbReference>
<evidence type="ECO:0000256" key="3">
    <source>
        <dbReference type="ARBA" id="ARBA00023002"/>
    </source>
</evidence>
<name>A0A915ECU8_9BILA</name>
<feature type="domain" description="FMN hydroxy acid dehydrogenase" evidence="8">
    <location>
        <begin position="1"/>
        <end position="388"/>
    </location>
</feature>
<dbReference type="PROSITE" id="PS00557">
    <property type="entry name" value="FMN_HYDROXY_ACID_DH_1"/>
    <property type="match status" value="1"/>
</dbReference>
<evidence type="ECO:0000256" key="2">
    <source>
        <dbReference type="ARBA" id="ARBA00013087"/>
    </source>
</evidence>
<proteinExistence type="inferred from homology"/>
<evidence type="ECO:0000313" key="10">
    <source>
        <dbReference type="WBParaSite" id="jg4990.2"/>
    </source>
</evidence>
<dbReference type="AlphaFoldDB" id="A0A915ECU8"/>
<dbReference type="PANTHER" id="PTHR10578">
    <property type="entry name" value="S -2-HYDROXY-ACID OXIDASE-RELATED"/>
    <property type="match status" value="1"/>
</dbReference>
<dbReference type="InterPro" id="IPR008259">
    <property type="entry name" value="FMN_hydac_DH_AS"/>
</dbReference>
<comment type="cofactor">
    <cofactor evidence="1">
        <name>FMN</name>
        <dbReference type="ChEBI" id="CHEBI:58210"/>
    </cofactor>
</comment>
<comment type="catalytic activity">
    <reaction evidence="5">
        <text>a (2S)-2-hydroxycarboxylate + O2 = a 2-oxocarboxylate + H2O2</text>
        <dbReference type="Rhea" id="RHEA:16789"/>
        <dbReference type="ChEBI" id="CHEBI:15379"/>
        <dbReference type="ChEBI" id="CHEBI:16240"/>
        <dbReference type="ChEBI" id="CHEBI:35179"/>
        <dbReference type="ChEBI" id="CHEBI:58123"/>
        <dbReference type="EC" id="1.1.3.15"/>
    </reaction>
    <physiologicalReaction direction="left-to-right" evidence="5">
        <dbReference type="Rhea" id="RHEA:16790"/>
    </physiologicalReaction>
</comment>
<dbReference type="PANTHER" id="PTHR10578:SF149">
    <property type="entry name" value="2-HYDROXYACID OXIDASE 2"/>
    <property type="match status" value="1"/>
</dbReference>
<comment type="similarity">
    <text evidence="4">Belongs to the FMN-dependent alpha-hydroxy acid dehydrogenase family.</text>
</comment>
<feature type="region of interest" description="Disordered" evidence="7">
    <location>
        <begin position="432"/>
        <end position="466"/>
    </location>
</feature>
<comment type="catalytic activity">
    <reaction evidence="6">
        <text>2-hydroxyoctanoate + O2 = 2-oxooctanoate + H2O2</text>
        <dbReference type="Rhea" id="RHEA:67940"/>
        <dbReference type="ChEBI" id="CHEBI:15379"/>
        <dbReference type="ChEBI" id="CHEBI:16240"/>
        <dbReference type="ChEBI" id="CHEBI:133514"/>
        <dbReference type="ChEBI" id="CHEBI:176689"/>
    </reaction>
    <physiologicalReaction direction="left-to-right" evidence="6">
        <dbReference type="Rhea" id="RHEA:67941"/>
    </physiologicalReaction>
</comment>
<evidence type="ECO:0000256" key="7">
    <source>
        <dbReference type="SAM" id="MobiDB-lite"/>
    </source>
</evidence>
<keyword evidence="9" id="KW-1185">Reference proteome</keyword>
<dbReference type="InterPro" id="IPR013785">
    <property type="entry name" value="Aldolase_TIM"/>
</dbReference>
<dbReference type="EC" id="1.1.3.15" evidence="2"/>
<dbReference type="SUPFAM" id="SSF51395">
    <property type="entry name" value="FMN-linked oxidoreductases"/>
    <property type="match status" value="1"/>
</dbReference>
<accession>A0A915ECU8</accession>
<reference evidence="10" key="1">
    <citation type="submission" date="2022-11" db="UniProtKB">
        <authorList>
            <consortium name="WormBaseParasite"/>
        </authorList>
    </citation>
    <scope>IDENTIFICATION</scope>
</reference>
<evidence type="ECO:0000259" key="8">
    <source>
        <dbReference type="PROSITE" id="PS51349"/>
    </source>
</evidence>
<evidence type="ECO:0000256" key="4">
    <source>
        <dbReference type="ARBA" id="ARBA00024042"/>
    </source>
</evidence>
<dbReference type="GO" id="GO:0001561">
    <property type="term" value="P:fatty acid alpha-oxidation"/>
    <property type="evidence" value="ECO:0007669"/>
    <property type="project" value="TreeGrafter"/>
</dbReference>
<dbReference type="Gene3D" id="3.20.20.70">
    <property type="entry name" value="Aldolase class I"/>
    <property type="match status" value="1"/>
</dbReference>
<dbReference type="InterPro" id="IPR037396">
    <property type="entry name" value="FMN_HAD"/>
</dbReference>
<feature type="compositionally biased region" description="Polar residues" evidence="7">
    <location>
        <begin position="435"/>
        <end position="444"/>
    </location>
</feature>
<organism evidence="9 10">
    <name type="scientific">Ditylenchus dipsaci</name>
    <dbReference type="NCBI Taxonomy" id="166011"/>
    <lineage>
        <taxon>Eukaryota</taxon>
        <taxon>Metazoa</taxon>
        <taxon>Ecdysozoa</taxon>
        <taxon>Nematoda</taxon>
        <taxon>Chromadorea</taxon>
        <taxon>Rhabditida</taxon>
        <taxon>Tylenchina</taxon>
        <taxon>Tylenchomorpha</taxon>
        <taxon>Sphaerularioidea</taxon>
        <taxon>Anguinidae</taxon>
        <taxon>Anguininae</taxon>
        <taxon>Ditylenchus</taxon>
    </lineage>
</organism>
<evidence type="ECO:0000256" key="5">
    <source>
        <dbReference type="ARBA" id="ARBA00029325"/>
    </source>
</evidence>
<dbReference type="Pfam" id="PF01070">
    <property type="entry name" value="FMN_dh"/>
    <property type="match status" value="1"/>
</dbReference>
<dbReference type="Proteomes" id="UP000887574">
    <property type="component" value="Unplaced"/>
</dbReference>
<evidence type="ECO:0000256" key="1">
    <source>
        <dbReference type="ARBA" id="ARBA00001917"/>
    </source>
</evidence>
<dbReference type="WBParaSite" id="jg4990.2">
    <property type="protein sequence ID" value="jg4990.2"/>
    <property type="gene ID" value="jg4990"/>
</dbReference>
<dbReference type="InterPro" id="IPR000262">
    <property type="entry name" value="FMN-dep_DH"/>
</dbReference>
<dbReference type="InterPro" id="IPR012133">
    <property type="entry name" value="Alpha-hydoxy_acid_DH_FMN"/>
</dbReference>
<keyword evidence="3" id="KW-0560">Oxidoreductase</keyword>
<dbReference type="FunFam" id="3.20.20.70:FF:000056">
    <property type="entry name" value="hydroxyacid oxidase 2"/>
    <property type="match status" value="1"/>
</dbReference>
<evidence type="ECO:0000313" key="9">
    <source>
        <dbReference type="Proteomes" id="UP000887574"/>
    </source>
</evidence>
<sequence>MVFKWGELEGVFEREAVQLLPKSILGYYQSGADDEYTLARNKQAFSKYVLRPRALCDVSHLDASIRISFKTPKSSDENQKLSFDKTLAYPLAIAPTAFHCMAHPDGEIATVQGNFLFLSTAGETGTLMICSTLATTSLENVAKSAPEGTVLWYQLYVYKNRQLTESLVKRAVASGYSALVLTVDAPSMGRRRADERNGFELPHHLRMANFDSNLFAKTREGSVGSSGFNKYALSLLDASLDWSDLQWLVNLSPIPVIVKGIMRADDAEKALEVGVAGIVVSNHGGRQVDHCAATIEALSEVVKAVKGRCSVFMDGGIRCGTDIFKAIALGANLVFIGRPVIYGLAVGGKDGVKHVINLLRTEFDYAMRLSGCATIQHIKSNPNLVVHESYFHPNLSKLFKKKLADSSSQKLHQQKQSVIFATKHLDAKPRASKFEGTSYNTSGLSEEVQQHEESRENRRGSDEARNYEGDFSGLEIACTNQPFTIFEFESFKALLSSSDRANLKGYHHYSNCHAKSLRRCQKEVTNCLNECSDLSFTSDICLTAQGIDCHGSGSSSSYAFYDYRRSNLSPEKADQL</sequence>
<protein>
    <recommendedName>
        <fullName evidence="2">(S)-2-hydroxy-acid oxidase</fullName>
        <ecNumber evidence="2">1.1.3.15</ecNumber>
    </recommendedName>
</protein>
<dbReference type="GO" id="GO:0005782">
    <property type="term" value="C:peroxisomal matrix"/>
    <property type="evidence" value="ECO:0007669"/>
    <property type="project" value="TreeGrafter"/>
</dbReference>
<dbReference type="GO" id="GO:0010181">
    <property type="term" value="F:FMN binding"/>
    <property type="evidence" value="ECO:0007669"/>
    <property type="project" value="InterPro"/>
</dbReference>